<dbReference type="PANTHER" id="PTHR12653:SF0">
    <property type="entry name" value="NADH DEHYDROGENASE [UBIQUINONE] 1 ALPHA SUBCOMPLEX SUBUNIT 5"/>
    <property type="match status" value="1"/>
</dbReference>
<evidence type="ECO:0000256" key="6">
    <source>
        <dbReference type="ARBA" id="ARBA00022982"/>
    </source>
</evidence>
<evidence type="ECO:0008006" key="11">
    <source>
        <dbReference type="Google" id="ProtNLM"/>
    </source>
</evidence>
<dbReference type="RefSeq" id="XP_025364191.1">
    <property type="nucleotide sequence ID" value="XM_025505468.1"/>
</dbReference>
<comment type="subcellular location">
    <subcellularLocation>
        <location evidence="1">Mitochondrion inner membrane</location>
        <topology evidence="1">Peripheral membrane protein</topology>
        <orientation evidence="1">Matrix side</orientation>
    </subcellularLocation>
</comment>
<dbReference type="OrthoDB" id="286811at2759"/>
<dbReference type="GO" id="GO:0022904">
    <property type="term" value="P:respiratory electron transport chain"/>
    <property type="evidence" value="ECO:0007669"/>
    <property type="project" value="InterPro"/>
</dbReference>
<keyword evidence="7" id="KW-0496">Mitochondrion</keyword>
<dbReference type="Proteomes" id="UP000245884">
    <property type="component" value="Unassembled WGS sequence"/>
</dbReference>
<dbReference type="STRING" id="1569628.A0A316UWB7"/>
<reference evidence="9 10" key="1">
    <citation type="journal article" date="2018" name="Mol. Biol. Evol.">
        <title>Broad Genomic Sampling Reveals a Smut Pathogenic Ancestry of the Fungal Clade Ustilaginomycotina.</title>
        <authorList>
            <person name="Kijpornyongpan T."/>
            <person name="Mondo S.J."/>
            <person name="Barry K."/>
            <person name="Sandor L."/>
            <person name="Lee J."/>
            <person name="Lipzen A."/>
            <person name="Pangilinan J."/>
            <person name="LaButti K."/>
            <person name="Hainaut M."/>
            <person name="Henrissat B."/>
            <person name="Grigoriev I.V."/>
            <person name="Spatafora J.W."/>
            <person name="Aime M.C."/>
        </authorList>
    </citation>
    <scope>NUCLEOTIDE SEQUENCE [LARGE SCALE GENOMIC DNA]</scope>
    <source>
        <strain evidence="9 10">MCA 5214</strain>
    </source>
</reference>
<evidence type="ECO:0000256" key="2">
    <source>
        <dbReference type="ARBA" id="ARBA00010261"/>
    </source>
</evidence>
<proteinExistence type="inferred from homology"/>
<evidence type="ECO:0000256" key="1">
    <source>
        <dbReference type="ARBA" id="ARBA00004443"/>
    </source>
</evidence>
<keyword evidence="3" id="KW-0813">Transport</keyword>
<keyword evidence="10" id="KW-1185">Reference proteome</keyword>
<accession>A0A316UWB7</accession>
<dbReference type="AlphaFoldDB" id="A0A316UWB7"/>
<evidence type="ECO:0000256" key="8">
    <source>
        <dbReference type="ARBA" id="ARBA00023136"/>
    </source>
</evidence>
<keyword evidence="4" id="KW-0679">Respiratory chain</keyword>
<evidence type="ECO:0000256" key="5">
    <source>
        <dbReference type="ARBA" id="ARBA00022792"/>
    </source>
</evidence>
<keyword evidence="5" id="KW-0999">Mitochondrion inner membrane</keyword>
<keyword evidence="8" id="KW-0472">Membrane</keyword>
<organism evidence="9 10">
    <name type="scientific">Jaminaea rosea</name>
    <dbReference type="NCBI Taxonomy" id="1569628"/>
    <lineage>
        <taxon>Eukaryota</taxon>
        <taxon>Fungi</taxon>
        <taxon>Dikarya</taxon>
        <taxon>Basidiomycota</taxon>
        <taxon>Ustilaginomycotina</taxon>
        <taxon>Exobasidiomycetes</taxon>
        <taxon>Microstromatales</taxon>
        <taxon>Microstromatales incertae sedis</taxon>
        <taxon>Jaminaea</taxon>
    </lineage>
</organism>
<name>A0A316UWB7_9BASI</name>
<dbReference type="Pfam" id="PF04716">
    <property type="entry name" value="ETC_C1_NDUFA5"/>
    <property type="match status" value="1"/>
</dbReference>
<dbReference type="GO" id="GO:0005743">
    <property type="term" value="C:mitochondrial inner membrane"/>
    <property type="evidence" value="ECO:0007669"/>
    <property type="project" value="UniProtKB-SubCell"/>
</dbReference>
<dbReference type="InterPro" id="IPR006806">
    <property type="entry name" value="NDUFA5"/>
</dbReference>
<evidence type="ECO:0000256" key="4">
    <source>
        <dbReference type="ARBA" id="ARBA00022660"/>
    </source>
</evidence>
<sequence>MFGSIVRRAASSSVQVGRSTASASTNLASAARTRASTHITGVPVHPAPLAALEKVYDSTLSLLNTLPQESVYRNATSAVTEYRLAVIKQIKDQEKAQGRNADNEEAIAKFEDKVDQGLVEEVLSQAEHEQKLVAKMLEWQAHEPLEHAPAPGQWTYFNMAEENVPEGEMK</sequence>
<evidence type="ECO:0000256" key="7">
    <source>
        <dbReference type="ARBA" id="ARBA00023128"/>
    </source>
</evidence>
<keyword evidence="6" id="KW-0249">Electron transport</keyword>
<dbReference type="EMBL" id="KZ819663">
    <property type="protein sequence ID" value="PWN29579.1"/>
    <property type="molecule type" value="Genomic_DNA"/>
</dbReference>
<evidence type="ECO:0000313" key="9">
    <source>
        <dbReference type="EMBL" id="PWN29579.1"/>
    </source>
</evidence>
<protein>
    <recommendedName>
        <fullName evidence="11">NADH2 dehydrogenase</fullName>
    </recommendedName>
</protein>
<comment type="similarity">
    <text evidence="2">Belongs to the complex I NDUFA5 subunit family.</text>
</comment>
<dbReference type="GeneID" id="37027291"/>
<evidence type="ECO:0000313" key="10">
    <source>
        <dbReference type="Proteomes" id="UP000245884"/>
    </source>
</evidence>
<evidence type="ECO:0000256" key="3">
    <source>
        <dbReference type="ARBA" id="ARBA00022448"/>
    </source>
</evidence>
<dbReference type="PANTHER" id="PTHR12653">
    <property type="entry name" value="NADH-UBIQUINONE OXIDOREDUCTASE 13 KD-B SUBUNIT"/>
    <property type="match status" value="1"/>
</dbReference>
<gene>
    <name evidence="9" type="ORF">BDZ90DRAFT_230441</name>
</gene>